<reference evidence="11 12" key="1">
    <citation type="submission" date="2020-05" db="EMBL/GenBank/DDBJ databases">
        <title>Whole genome sequencing and identification of novel metabolites from Paenibacillus alvei strain JR949.</title>
        <authorList>
            <person name="Rajendhran J."/>
            <person name="Sree Pranav P."/>
            <person name="Mahalakshmi B."/>
            <person name="Karthikeyan R."/>
        </authorList>
    </citation>
    <scope>NUCLEOTIDE SEQUENCE [LARGE SCALE GENOMIC DNA]</scope>
    <source>
        <strain evidence="11 12">JR949</strain>
    </source>
</reference>
<evidence type="ECO:0000256" key="1">
    <source>
        <dbReference type="ARBA" id="ARBA00022553"/>
    </source>
</evidence>
<dbReference type="GeneID" id="94491151"/>
<dbReference type="GO" id="GO:0005829">
    <property type="term" value="C:cytosol"/>
    <property type="evidence" value="ECO:0007669"/>
    <property type="project" value="TreeGrafter"/>
</dbReference>
<dbReference type="GO" id="GO:0032993">
    <property type="term" value="C:protein-DNA complex"/>
    <property type="evidence" value="ECO:0007669"/>
    <property type="project" value="TreeGrafter"/>
</dbReference>
<evidence type="ECO:0000256" key="7">
    <source>
        <dbReference type="PROSITE-ProRule" id="PRU01091"/>
    </source>
</evidence>
<evidence type="ECO:0000313" key="12">
    <source>
        <dbReference type="Proteomes" id="UP000552038"/>
    </source>
</evidence>
<evidence type="ECO:0000313" key="11">
    <source>
        <dbReference type="EMBL" id="NOJ73000.1"/>
    </source>
</evidence>
<evidence type="ECO:0000256" key="2">
    <source>
        <dbReference type="ARBA" id="ARBA00023012"/>
    </source>
</evidence>
<keyword evidence="2" id="KW-0902">Two-component regulatory system</keyword>
<dbReference type="Proteomes" id="UP000552038">
    <property type="component" value="Unassembled WGS sequence"/>
</dbReference>
<accession>A0AAP7DKJ0</accession>
<feature type="modified residue" description="4-aspartylphosphate" evidence="6">
    <location>
        <position position="51"/>
    </location>
</feature>
<dbReference type="GO" id="GO:0000976">
    <property type="term" value="F:transcription cis-regulatory region binding"/>
    <property type="evidence" value="ECO:0007669"/>
    <property type="project" value="TreeGrafter"/>
</dbReference>
<dbReference type="SUPFAM" id="SSF52172">
    <property type="entry name" value="CheY-like"/>
    <property type="match status" value="1"/>
</dbReference>
<dbReference type="CDD" id="cd00383">
    <property type="entry name" value="trans_reg_C"/>
    <property type="match status" value="1"/>
</dbReference>
<dbReference type="Pfam" id="PF00486">
    <property type="entry name" value="Trans_reg_C"/>
    <property type="match status" value="1"/>
</dbReference>
<dbReference type="EMBL" id="JABFOR010000034">
    <property type="protein sequence ID" value="NOJ73000.1"/>
    <property type="molecule type" value="Genomic_DNA"/>
</dbReference>
<dbReference type="InterPro" id="IPR001867">
    <property type="entry name" value="OmpR/PhoB-type_DNA-bd"/>
</dbReference>
<dbReference type="InterPro" id="IPR001789">
    <property type="entry name" value="Sig_transdc_resp-reg_receiver"/>
</dbReference>
<evidence type="ECO:0000256" key="3">
    <source>
        <dbReference type="ARBA" id="ARBA00023015"/>
    </source>
</evidence>
<dbReference type="AlphaFoldDB" id="A0AAP7DKJ0"/>
<feature type="domain" description="OmpR/PhoB-type" evidence="9">
    <location>
        <begin position="129"/>
        <end position="225"/>
    </location>
</feature>
<dbReference type="RefSeq" id="WP_005549722.1">
    <property type="nucleotide sequence ID" value="NZ_JABFOR010000034.1"/>
</dbReference>
<dbReference type="Gene3D" id="1.10.10.10">
    <property type="entry name" value="Winged helix-like DNA-binding domain superfamily/Winged helix DNA-binding domain"/>
    <property type="match status" value="1"/>
</dbReference>
<evidence type="ECO:0000313" key="10">
    <source>
        <dbReference type="EMBL" id="MCY9760138.1"/>
    </source>
</evidence>
<reference evidence="10 13" key="2">
    <citation type="submission" date="2022-05" db="EMBL/GenBank/DDBJ databases">
        <title>Genome Sequencing of Bee-Associated Microbes.</title>
        <authorList>
            <person name="Dunlap C."/>
        </authorList>
    </citation>
    <scope>NUCLEOTIDE SEQUENCE [LARGE SCALE GENOMIC DNA]</scope>
    <source>
        <strain evidence="10 13">NRRL B-04010</strain>
    </source>
</reference>
<protein>
    <submittedName>
        <fullName evidence="11">Response regulator transcription factor</fullName>
    </submittedName>
</protein>
<dbReference type="PANTHER" id="PTHR48111">
    <property type="entry name" value="REGULATOR OF RPOS"/>
    <property type="match status" value="1"/>
</dbReference>
<evidence type="ECO:0000259" key="8">
    <source>
        <dbReference type="PROSITE" id="PS50110"/>
    </source>
</evidence>
<comment type="caution">
    <text evidence="11">The sequence shown here is derived from an EMBL/GenBank/DDBJ whole genome shotgun (WGS) entry which is preliminary data.</text>
</comment>
<evidence type="ECO:0000256" key="6">
    <source>
        <dbReference type="PROSITE-ProRule" id="PRU00169"/>
    </source>
</evidence>
<dbReference type="InterPro" id="IPR011006">
    <property type="entry name" value="CheY-like_superfamily"/>
</dbReference>
<sequence>MNILVVDDEESILNLIRLNLEIEGYTVHTAASGNAAHEQWRTQQIDFIILDVMLPDTDGYQLLREFRSSNPDIPIIMLTAKGQINDKLLGLQLGADDYLVKPFHSTELLLRIKVIERRLNKQAQMDTSAALIQFGPFRVDQAKRTIYVHDEPLILTYREYDLLLLLLSNKQRIFTRDDLLMKVWKLDYPENTRAVDIMIQRLRKKLGHEGERIKTIYGVGYKIDC</sequence>
<dbReference type="PROSITE" id="PS50110">
    <property type="entry name" value="RESPONSE_REGULATORY"/>
    <property type="match status" value="1"/>
</dbReference>
<dbReference type="CDD" id="cd17574">
    <property type="entry name" value="REC_OmpR"/>
    <property type="match status" value="1"/>
</dbReference>
<organism evidence="11 12">
    <name type="scientific">Paenibacillus alvei</name>
    <name type="common">Bacillus alvei</name>
    <dbReference type="NCBI Taxonomy" id="44250"/>
    <lineage>
        <taxon>Bacteria</taxon>
        <taxon>Bacillati</taxon>
        <taxon>Bacillota</taxon>
        <taxon>Bacilli</taxon>
        <taxon>Bacillales</taxon>
        <taxon>Paenibacillaceae</taxon>
        <taxon>Paenibacillus</taxon>
    </lineage>
</organism>
<keyword evidence="1 6" id="KW-0597">Phosphoprotein</keyword>
<dbReference type="Pfam" id="PF00072">
    <property type="entry name" value="Response_reg"/>
    <property type="match status" value="1"/>
</dbReference>
<name>A0AAP7DKJ0_PAEAL</name>
<evidence type="ECO:0000256" key="4">
    <source>
        <dbReference type="ARBA" id="ARBA00023125"/>
    </source>
</evidence>
<feature type="domain" description="Response regulatory" evidence="8">
    <location>
        <begin position="2"/>
        <end position="116"/>
    </location>
</feature>
<keyword evidence="13" id="KW-1185">Reference proteome</keyword>
<dbReference type="FunFam" id="3.40.50.2300:FF:000001">
    <property type="entry name" value="DNA-binding response regulator PhoB"/>
    <property type="match status" value="1"/>
</dbReference>
<dbReference type="SMART" id="SM00448">
    <property type="entry name" value="REC"/>
    <property type="match status" value="1"/>
</dbReference>
<dbReference type="Gene3D" id="3.40.50.2300">
    <property type="match status" value="1"/>
</dbReference>
<dbReference type="GO" id="GO:0006355">
    <property type="term" value="P:regulation of DNA-templated transcription"/>
    <property type="evidence" value="ECO:0007669"/>
    <property type="project" value="InterPro"/>
</dbReference>
<dbReference type="EMBL" id="JAMDNP010000010">
    <property type="protein sequence ID" value="MCY9760138.1"/>
    <property type="molecule type" value="Genomic_DNA"/>
</dbReference>
<dbReference type="GO" id="GO:0000156">
    <property type="term" value="F:phosphorelay response regulator activity"/>
    <property type="evidence" value="ECO:0007669"/>
    <property type="project" value="TreeGrafter"/>
</dbReference>
<dbReference type="Proteomes" id="UP001527181">
    <property type="component" value="Unassembled WGS sequence"/>
</dbReference>
<dbReference type="Gene3D" id="6.10.250.690">
    <property type="match status" value="1"/>
</dbReference>
<dbReference type="InterPro" id="IPR036388">
    <property type="entry name" value="WH-like_DNA-bd_sf"/>
</dbReference>
<keyword evidence="4 7" id="KW-0238">DNA-binding</keyword>
<evidence type="ECO:0000256" key="5">
    <source>
        <dbReference type="ARBA" id="ARBA00023163"/>
    </source>
</evidence>
<dbReference type="InterPro" id="IPR039420">
    <property type="entry name" value="WalR-like"/>
</dbReference>
<dbReference type="PANTHER" id="PTHR48111:SF73">
    <property type="entry name" value="ALKALINE PHOSPHATASE SYNTHESIS TRANSCRIPTIONAL REGULATORY PROTEIN PHOP"/>
    <property type="match status" value="1"/>
</dbReference>
<evidence type="ECO:0000313" key="13">
    <source>
        <dbReference type="Proteomes" id="UP001527181"/>
    </source>
</evidence>
<keyword evidence="5" id="KW-0804">Transcription</keyword>
<proteinExistence type="predicted"/>
<evidence type="ECO:0000259" key="9">
    <source>
        <dbReference type="PROSITE" id="PS51755"/>
    </source>
</evidence>
<gene>
    <name evidence="11" type="ORF">HMI46_20895</name>
    <name evidence="10" type="ORF">M5X12_06050</name>
</gene>
<keyword evidence="3" id="KW-0805">Transcription regulation</keyword>
<dbReference type="SMART" id="SM00862">
    <property type="entry name" value="Trans_reg_C"/>
    <property type="match status" value="1"/>
</dbReference>
<dbReference type="PROSITE" id="PS51755">
    <property type="entry name" value="OMPR_PHOB"/>
    <property type="match status" value="1"/>
</dbReference>
<feature type="DNA-binding region" description="OmpR/PhoB-type" evidence="7">
    <location>
        <begin position="129"/>
        <end position="225"/>
    </location>
</feature>